<dbReference type="AlphaFoldDB" id="A0A0J8GVH3"/>
<dbReference type="Pfam" id="PF13365">
    <property type="entry name" value="Trypsin_2"/>
    <property type="match status" value="1"/>
</dbReference>
<evidence type="ECO:0000313" key="3">
    <source>
        <dbReference type="EMBL" id="KMT66785.1"/>
    </source>
</evidence>
<dbReference type="PANTHER" id="PTHR46366">
    <property type="entry name" value="PRO-APOPTOTIC SERINE PROTEASE NMA111"/>
    <property type="match status" value="1"/>
</dbReference>
<dbReference type="Proteomes" id="UP000037600">
    <property type="component" value="Unassembled WGS sequence"/>
</dbReference>
<accession>A0A0J8GVH3</accession>
<sequence length="944" mass="105614">MIQFRTFKTSLVLFTALITTACVSTSNQTSPNNWNKTVKRVSNGVVSIQMDVPVSFDGKWNSSSTATGFVVDKAKGLILTNRHVVTPGPVTAKAIFINNEEVELTPVYIDPVHDFGFYQYKPEQLKHIQPHEFSLNPNSAHVGQEIRIIGNDAGQKVAILDGTISRLDRDAPNYGLGRYNDFNTFYIQAATASTGGSSGSPVINIKGEAVALNAGSQSKSANAFYLPLYQVQRALEKLQQGQAISRGTIQTTFELSAFSELKRLGLSSEQETQYRQIDTAAKGLLVIKSIIPASSAANNLAVGDILLKINDQAILNFIQLESFFNDNIGQSISMTVQRQSELVTVDVKVDDLEQLLPKSYLKMSNNIFHDLSYQQARHFNLPVAGVYLAQNAGDFKQAGIPSYSLITELNDIKINNLEQFKTEINKIADGEKVHLRYTSLQNPTVSNYALVEINRNWFEYSYCKQNIELGYWPCANLTAVTNSKKSIKEKLVTNSKAQQNTDLLTQIQSSLVQVKFSSPYSIQGRRNNVGRYGTGLVVDAKKGWVIVDKSVVFSHLGDAKIIFNNQVELDAKIEYLHPIHNLALISYQPEQIENARITPAKISKKTLKRDDPVIQVGLNYDGELEYRSTQVDLVQQMLLREFRVPQHIQQNLEVVHLVNPNNVIDGVLLNQQGEVAALWSTFEESGQNGSDLVELSAGILAEFIHEIIDLAQHSKPVYSLELSLNQIPPIYAVKRGLPKDWLSKILASNPESQKLLAIYNIAADTPSSELLKRGDILLAIDGNPVSSFRQVEKLTQKQEVEVTYFRAGKVDTKQIKTTALNGVDIEQVLYWSGMYLHTPHRAAQLQAHVGTKGLYIASYNYGSPATRYSIYAMRRIIEIDGKTIDNTEDFIQAVKHKQHQDSVLIKTIDFSNNIAVQTLKLDNHYWPFTEVKFENNDWKMIQHN</sequence>
<dbReference type="PROSITE" id="PS50106">
    <property type="entry name" value="PDZ"/>
    <property type="match status" value="1"/>
</dbReference>
<feature type="chain" id="PRO_5005298597" description="PDZ domain-containing protein" evidence="1">
    <location>
        <begin position="22"/>
        <end position="944"/>
    </location>
</feature>
<dbReference type="SUPFAM" id="SSF50494">
    <property type="entry name" value="Trypsin-like serine proteases"/>
    <property type="match status" value="2"/>
</dbReference>
<dbReference type="PATRIC" id="fig|1513271.3.peg.272"/>
<dbReference type="GO" id="GO:0004252">
    <property type="term" value="F:serine-type endopeptidase activity"/>
    <property type="evidence" value="ECO:0007669"/>
    <property type="project" value="InterPro"/>
</dbReference>
<dbReference type="InterPro" id="IPR036034">
    <property type="entry name" value="PDZ_sf"/>
</dbReference>
<dbReference type="SMART" id="SM00228">
    <property type="entry name" value="PDZ"/>
    <property type="match status" value="2"/>
</dbReference>
<name>A0A0J8GVH3_9ALTE</name>
<dbReference type="PRINTS" id="PR00834">
    <property type="entry name" value="PROTEASES2C"/>
</dbReference>
<reference evidence="3 4" key="1">
    <citation type="submission" date="2015-04" db="EMBL/GenBank/DDBJ databases">
        <title>Draft Genome Sequence of the Novel Agar-Digesting Marine Bacterium Q1.</title>
        <authorList>
            <person name="Li Y."/>
            <person name="Li D."/>
            <person name="Chen G."/>
            <person name="Du Z."/>
        </authorList>
    </citation>
    <scope>NUCLEOTIDE SEQUENCE [LARGE SCALE GENOMIC DNA]</scope>
    <source>
        <strain evidence="3 4">Q1</strain>
    </source>
</reference>
<dbReference type="OrthoDB" id="6375770at2"/>
<evidence type="ECO:0000313" key="4">
    <source>
        <dbReference type="Proteomes" id="UP000037600"/>
    </source>
</evidence>
<protein>
    <recommendedName>
        <fullName evidence="2">PDZ domain-containing protein</fullName>
    </recommendedName>
</protein>
<proteinExistence type="predicted"/>
<dbReference type="Gene3D" id="2.30.42.10">
    <property type="match status" value="3"/>
</dbReference>
<dbReference type="InterPro" id="IPR001478">
    <property type="entry name" value="PDZ"/>
</dbReference>
<dbReference type="PROSITE" id="PS51257">
    <property type="entry name" value="PROKAR_LIPOPROTEIN"/>
    <property type="match status" value="1"/>
</dbReference>
<organism evidence="3 4">
    <name type="scientific">Catenovulum maritimum</name>
    <dbReference type="NCBI Taxonomy" id="1513271"/>
    <lineage>
        <taxon>Bacteria</taxon>
        <taxon>Pseudomonadati</taxon>
        <taxon>Pseudomonadota</taxon>
        <taxon>Gammaproteobacteria</taxon>
        <taxon>Alteromonadales</taxon>
        <taxon>Alteromonadaceae</taxon>
        <taxon>Catenovulum</taxon>
    </lineage>
</organism>
<keyword evidence="4" id="KW-1185">Reference proteome</keyword>
<dbReference type="PANTHER" id="PTHR46366:SF1">
    <property type="entry name" value="PDZ DOMAIN-CONTAINING PROTEIN C1685.05"/>
    <property type="match status" value="1"/>
</dbReference>
<dbReference type="InterPro" id="IPR025926">
    <property type="entry name" value="PDZ-like_dom"/>
</dbReference>
<dbReference type="Gene3D" id="2.40.10.120">
    <property type="match status" value="2"/>
</dbReference>
<dbReference type="GO" id="GO:0006508">
    <property type="term" value="P:proteolysis"/>
    <property type="evidence" value="ECO:0007669"/>
    <property type="project" value="InterPro"/>
</dbReference>
<evidence type="ECO:0000256" key="1">
    <source>
        <dbReference type="SAM" id="SignalP"/>
    </source>
</evidence>
<dbReference type="SUPFAM" id="SSF50156">
    <property type="entry name" value="PDZ domain-like"/>
    <property type="match status" value="3"/>
</dbReference>
<dbReference type="RefSeq" id="WP_048688497.1">
    <property type="nucleotide sequence ID" value="NZ_KQ130482.1"/>
</dbReference>
<evidence type="ECO:0000259" key="2">
    <source>
        <dbReference type="PROSITE" id="PS50106"/>
    </source>
</evidence>
<feature type="signal peptide" evidence="1">
    <location>
        <begin position="1"/>
        <end position="21"/>
    </location>
</feature>
<keyword evidence="1" id="KW-0732">Signal</keyword>
<comment type="caution">
    <text evidence="3">The sequence shown here is derived from an EMBL/GenBank/DDBJ whole genome shotgun (WGS) entry which is preliminary data.</text>
</comment>
<dbReference type="STRING" id="1513271.XM47_01295"/>
<dbReference type="Pfam" id="PF12812">
    <property type="entry name" value="PDZ_1"/>
    <property type="match status" value="1"/>
</dbReference>
<dbReference type="InterPro" id="IPR009003">
    <property type="entry name" value="Peptidase_S1_PA"/>
</dbReference>
<dbReference type="InterPro" id="IPR001940">
    <property type="entry name" value="Peptidase_S1C"/>
</dbReference>
<dbReference type="EMBL" id="LAZL01000002">
    <property type="protein sequence ID" value="KMT66785.1"/>
    <property type="molecule type" value="Genomic_DNA"/>
</dbReference>
<feature type="domain" description="PDZ" evidence="2">
    <location>
        <begin position="252"/>
        <end position="314"/>
    </location>
</feature>
<gene>
    <name evidence="3" type="ORF">XM47_01295</name>
</gene>